<feature type="domain" description="Tantalus-like" evidence="3">
    <location>
        <begin position="158"/>
        <end position="215"/>
    </location>
</feature>
<dbReference type="AlphaFoldDB" id="A0A9D3MWT5"/>
<accession>A0A9D3MWT5</accession>
<keyword evidence="5" id="KW-1185">Reference proteome</keyword>
<reference evidence="4" key="1">
    <citation type="submission" date="2021-01" db="EMBL/GenBank/DDBJ databases">
        <title>A chromosome-scale assembly of European eel, Anguilla anguilla.</title>
        <authorList>
            <person name="Henkel C."/>
            <person name="Jong-Raadsen S.A."/>
            <person name="Dufour S."/>
            <person name="Weltzien F.-A."/>
            <person name="Palstra A.P."/>
            <person name="Pelster B."/>
            <person name="Spaink H.P."/>
            <person name="Van Den Thillart G.E."/>
            <person name="Jansen H."/>
            <person name="Zahm M."/>
            <person name="Klopp C."/>
            <person name="Cedric C."/>
            <person name="Louis A."/>
            <person name="Berthelot C."/>
            <person name="Parey E."/>
            <person name="Roest Crollius H."/>
            <person name="Montfort J."/>
            <person name="Robinson-Rechavi M."/>
            <person name="Bucao C."/>
            <person name="Bouchez O."/>
            <person name="Gislard M."/>
            <person name="Lluch J."/>
            <person name="Milhes M."/>
            <person name="Lampietro C."/>
            <person name="Lopez Roques C."/>
            <person name="Donnadieu C."/>
            <person name="Braasch I."/>
            <person name="Desvignes T."/>
            <person name="Postlethwait J."/>
            <person name="Bobe J."/>
            <person name="Guiguen Y."/>
            <person name="Dirks R."/>
        </authorList>
    </citation>
    <scope>NUCLEOTIDE SEQUENCE</scope>
    <source>
        <strain evidence="4">Tag_6206</strain>
        <tissue evidence="4">Liver</tissue>
    </source>
</reference>
<dbReference type="InterPro" id="IPR028149">
    <property type="entry name" value="Tantalus-like"/>
</dbReference>
<evidence type="ECO:0000313" key="5">
    <source>
        <dbReference type="Proteomes" id="UP001044222"/>
    </source>
</evidence>
<protein>
    <recommendedName>
        <fullName evidence="3">Tantalus-like domain-containing protein</fullName>
    </recommendedName>
</protein>
<evidence type="ECO:0000259" key="3">
    <source>
        <dbReference type="Pfam" id="PF15386"/>
    </source>
</evidence>
<dbReference type="PANTHER" id="PTHR14522:SF2">
    <property type="entry name" value="PROLINE-RICH PROTEIN 14"/>
    <property type="match status" value="1"/>
</dbReference>
<sequence length="296" mass="33229">MVVKEQQRKDNLVKISGSSPLRSYLKRRHSYPEINPLPGGPRPALIFATPTPSCPATSSVCHPLFPANTSSVPTVHQTSASVSSFCSVPSLRIDEHKLKQEDAEQNSCFRLELDVQERCEEKSLSDSEIKMESMKQRERGKVSQIKIRKSLPKPPTNLTPMGLPKPVRLKKKEFSLEEIYTNKNFHEPPDGRLETIFEVPISGRDGSVSIASQRRIKRFVEFPEAGMPRKPRRPVIRSGVSRKAVESSNLARTRRGGYDRTKEGGILTLQDIEAILCSKLEQLDTWIALDEDGLSV</sequence>
<dbReference type="InterPro" id="IPR026320">
    <property type="entry name" value="PRR14"/>
</dbReference>
<dbReference type="Proteomes" id="UP001044222">
    <property type="component" value="Unassembled WGS sequence"/>
</dbReference>
<evidence type="ECO:0000256" key="2">
    <source>
        <dbReference type="SAM" id="MobiDB-lite"/>
    </source>
</evidence>
<gene>
    <name evidence="4" type="ORF">ANANG_G00041280</name>
</gene>
<feature type="region of interest" description="Disordered" evidence="2">
    <location>
        <begin position="228"/>
        <end position="257"/>
    </location>
</feature>
<keyword evidence="1" id="KW-0597">Phosphoprotein</keyword>
<dbReference type="Pfam" id="PF15386">
    <property type="entry name" value="Tantalus"/>
    <property type="match status" value="1"/>
</dbReference>
<dbReference type="PANTHER" id="PTHR14522">
    <property type="entry name" value="EMO2-RELATED"/>
    <property type="match status" value="1"/>
</dbReference>
<evidence type="ECO:0000313" key="4">
    <source>
        <dbReference type="EMBL" id="KAG5854770.1"/>
    </source>
</evidence>
<organism evidence="4 5">
    <name type="scientific">Anguilla anguilla</name>
    <name type="common">European freshwater eel</name>
    <name type="synonym">Muraena anguilla</name>
    <dbReference type="NCBI Taxonomy" id="7936"/>
    <lineage>
        <taxon>Eukaryota</taxon>
        <taxon>Metazoa</taxon>
        <taxon>Chordata</taxon>
        <taxon>Craniata</taxon>
        <taxon>Vertebrata</taxon>
        <taxon>Euteleostomi</taxon>
        <taxon>Actinopterygii</taxon>
        <taxon>Neopterygii</taxon>
        <taxon>Teleostei</taxon>
        <taxon>Anguilliformes</taxon>
        <taxon>Anguillidae</taxon>
        <taxon>Anguilla</taxon>
    </lineage>
</organism>
<proteinExistence type="predicted"/>
<name>A0A9D3MWT5_ANGAN</name>
<evidence type="ECO:0000256" key="1">
    <source>
        <dbReference type="ARBA" id="ARBA00022553"/>
    </source>
</evidence>
<dbReference type="EMBL" id="JAFIRN010000002">
    <property type="protein sequence ID" value="KAG5854770.1"/>
    <property type="molecule type" value="Genomic_DNA"/>
</dbReference>
<comment type="caution">
    <text evidence="4">The sequence shown here is derived from an EMBL/GenBank/DDBJ whole genome shotgun (WGS) entry which is preliminary data.</text>
</comment>